<dbReference type="GO" id="GO:0016810">
    <property type="term" value="F:hydrolase activity, acting on carbon-nitrogen (but not peptide) bonds"/>
    <property type="evidence" value="ECO:0007669"/>
    <property type="project" value="InterPro"/>
</dbReference>
<dbReference type="EMBL" id="CP001737">
    <property type="protein sequence ID" value="ACV78022.1"/>
    <property type="molecule type" value="Genomic_DNA"/>
</dbReference>
<dbReference type="KEGG" id="nml:Namu_1631"/>
<dbReference type="InterPro" id="IPR033932">
    <property type="entry name" value="YtcJ-like"/>
</dbReference>
<dbReference type="OrthoDB" id="3173428at2"/>
<reference evidence="2 3" key="2">
    <citation type="journal article" date="2010" name="Stand. Genomic Sci.">
        <title>Complete genome sequence of Nakamurella multipartita type strain (Y-104).</title>
        <authorList>
            <person name="Tice H."/>
            <person name="Mayilraj S."/>
            <person name="Sims D."/>
            <person name="Lapidus A."/>
            <person name="Nolan M."/>
            <person name="Lucas S."/>
            <person name="Glavina Del Rio T."/>
            <person name="Copeland A."/>
            <person name="Cheng J.F."/>
            <person name="Meincke L."/>
            <person name="Bruce D."/>
            <person name="Goodwin L."/>
            <person name="Pitluck S."/>
            <person name="Ivanova N."/>
            <person name="Mavromatis K."/>
            <person name="Ovchinnikova G."/>
            <person name="Pati A."/>
            <person name="Chen A."/>
            <person name="Palaniappan K."/>
            <person name="Land M."/>
            <person name="Hauser L."/>
            <person name="Chang Y.J."/>
            <person name="Jeffries C.D."/>
            <person name="Detter J.C."/>
            <person name="Brettin T."/>
            <person name="Rohde M."/>
            <person name="Goker M."/>
            <person name="Bristow J."/>
            <person name="Eisen J.A."/>
            <person name="Markowitz V."/>
            <person name="Hugenholtz P."/>
            <person name="Kyrpides N.C."/>
            <person name="Klenk H.P."/>
            <person name="Chen F."/>
        </authorList>
    </citation>
    <scope>NUCLEOTIDE SEQUENCE [LARGE SCALE GENOMIC DNA]</scope>
    <source>
        <strain evidence="3">ATCC 700099 / DSM 44233 / CIP 104796 / JCM 9543 / NBRC 105858 / Y-104</strain>
    </source>
</reference>
<dbReference type="Pfam" id="PF07969">
    <property type="entry name" value="Amidohydro_3"/>
    <property type="match status" value="1"/>
</dbReference>
<feature type="domain" description="Amidohydrolase 3" evidence="1">
    <location>
        <begin position="50"/>
        <end position="534"/>
    </location>
</feature>
<dbReference type="Proteomes" id="UP000002218">
    <property type="component" value="Chromosome"/>
</dbReference>
<protein>
    <submittedName>
        <fullName evidence="2">Amidohydrolase 3</fullName>
    </submittedName>
</protein>
<keyword evidence="2" id="KW-0378">Hydrolase</keyword>
<evidence type="ECO:0000313" key="3">
    <source>
        <dbReference type="Proteomes" id="UP000002218"/>
    </source>
</evidence>
<dbReference type="Gene3D" id="3.20.20.140">
    <property type="entry name" value="Metal-dependent hydrolases"/>
    <property type="match status" value="1"/>
</dbReference>
<reference evidence="3" key="1">
    <citation type="submission" date="2009-09" db="EMBL/GenBank/DDBJ databases">
        <title>The complete genome of Nakamurella multipartita DSM 44233.</title>
        <authorList>
            <consortium name="US DOE Joint Genome Institute (JGI-PGF)"/>
            <person name="Lucas S."/>
            <person name="Copeland A."/>
            <person name="Lapidus A."/>
            <person name="Glavina del Rio T."/>
            <person name="Dalin E."/>
            <person name="Tice H."/>
            <person name="Bruce D."/>
            <person name="Goodwin L."/>
            <person name="Pitluck S."/>
            <person name="Kyrpides N."/>
            <person name="Mavromatis K."/>
            <person name="Ivanova N."/>
            <person name="Ovchinnikova G."/>
            <person name="Sims D."/>
            <person name="Meincke L."/>
            <person name="Brettin T."/>
            <person name="Detter J.C."/>
            <person name="Han C."/>
            <person name="Larimer F."/>
            <person name="Land M."/>
            <person name="Hauser L."/>
            <person name="Markowitz V."/>
            <person name="Cheng J.-F."/>
            <person name="Hugenholtz P."/>
            <person name="Woyke T."/>
            <person name="Wu D."/>
            <person name="Klenk H.-P."/>
            <person name="Eisen J.A."/>
        </authorList>
    </citation>
    <scope>NUCLEOTIDE SEQUENCE [LARGE SCALE GENOMIC DNA]</scope>
    <source>
        <strain evidence="3">ATCC 700099 / DSM 44233 / CIP 104796 / JCM 9543 / NBRC 105858 / Y-104</strain>
    </source>
</reference>
<dbReference type="HOGENOM" id="CLU_009942_6_1_11"/>
<keyword evidence="3" id="KW-1185">Reference proteome</keyword>
<dbReference type="InterPro" id="IPR032466">
    <property type="entry name" value="Metal_Hydrolase"/>
</dbReference>
<dbReference type="InterPro" id="IPR013108">
    <property type="entry name" value="Amidohydro_3"/>
</dbReference>
<dbReference type="InParanoid" id="C8XFR1"/>
<dbReference type="PANTHER" id="PTHR22642:SF2">
    <property type="entry name" value="PROTEIN LONG AFTER FAR-RED 3"/>
    <property type="match status" value="1"/>
</dbReference>
<organism evidence="2 3">
    <name type="scientific">Nakamurella multipartita (strain ATCC 700099 / DSM 44233 / CIP 104796 / JCM 9543 / NBRC 105858 / Y-104)</name>
    <name type="common">Microsphaera multipartita</name>
    <dbReference type="NCBI Taxonomy" id="479431"/>
    <lineage>
        <taxon>Bacteria</taxon>
        <taxon>Bacillati</taxon>
        <taxon>Actinomycetota</taxon>
        <taxon>Actinomycetes</taxon>
        <taxon>Nakamurellales</taxon>
        <taxon>Nakamurellaceae</taxon>
        <taxon>Nakamurella</taxon>
    </lineage>
</organism>
<dbReference type="Gene3D" id="3.10.310.70">
    <property type="match status" value="1"/>
</dbReference>
<proteinExistence type="predicted"/>
<dbReference type="CDD" id="cd01300">
    <property type="entry name" value="YtcJ_like"/>
    <property type="match status" value="1"/>
</dbReference>
<dbReference type="RefSeq" id="WP_015746926.1">
    <property type="nucleotide sequence ID" value="NC_013235.1"/>
</dbReference>
<dbReference type="STRING" id="479431.Namu_1631"/>
<dbReference type="SUPFAM" id="SSF51338">
    <property type="entry name" value="Composite domain of metallo-dependent hydrolases"/>
    <property type="match status" value="1"/>
</dbReference>
<accession>C8XFR1</accession>
<name>C8XFR1_NAKMY</name>
<gene>
    <name evidence="2" type="ordered locus">Namu_1631</name>
</gene>
<dbReference type="AlphaFoldDB" id="C8XFR1"/>
<dbReference type="PANTHER" id="PTHR22642">
    <property type="entry name" value="IMIDAZOLONEPROPIONASE"/>
    <property type="match status" value="1"/>
</dbReference>
<evidence type="ECO:0000259" key="1">
    <source>
        <dbReference type="Pfam" id="PF07969"/>
    </source>
</evidence>
<dbReference type="Gene3D" id="2.30.40.10">
    <property type="entry name" value="Urease, subunit C, domain 1"/>
    <property type="match status" value="1"/>
</dbReference>
<evidence type="ECO:0000313" key="2">
    <source>
        <dbReference type="EMBL" id="ACV78022.1"/>
    </source>
</evidence>
<sequence length="537" mass="57050">MNPDLIVTADTVHTLDPSRPAATAVAITGGTITAVGDRSQVTAWRGTGTRVIELGAATVTPGLVDGHIHPVLGLDLTRGADLSAVRDLDELTAALRRAQRDEPGEWVLGWGLNPNAFGRTPLTHEPLVRAVGDIPVLVLMFDAHAAIASPAALKRAGIDGPREFAGGATIVCDEHGVPTGHLLEIPAYELVQAVVPEQSRSVRRQRFRDLLQRMAAAGLTAGNAMDFEADSAELVTHLDGSDNDAGGLPLRLRFAPFCMPGVTRAELDELVDRQRSGGARWRVDGVKFMIDGTVDGGTAWLSHADTHGESTAPFWPDPAEYVWAARYLADRGVPVVTHAIGDAGVRYVLDALSGTRRGRVPHRIEHIETIPTELVGRFRALDVTASMQPTHCTLYTSADQSDNWSQRLGPDRARRAFRCRDLADAGARLALGSDWPVAPFDPRGVIADAQLRRPHGRGDADPVQPGQALTAAQALRGYTTAAAEAAGLGQVSGRIAVGLRADLSAFGLDPLIAAPDEFAQAPVPLTVVDGTVVHRAD</sequence>
<dbReference type="eggNOG" id="COG1574">
    <property type="taxonomic scope" value="Bacteria"/>
</dbReference>
<dbReference type="InterPro" id="IPR011059">
    <property type="entry name" value="Metal-dep_hydrolase_composite"/>
</dbReference>
<dbReference type="SUPFAM" id="SSF51556">
    <property type="entry name" value="Metallo-dependent hydrolases"/>
    <property type="match status" value="1"/>
</dbReference>